<protein>
    <recommendedName>
        <fullName evidence="3">DUF4221 domain-containing protein</fullName>
    </recommendedName>
</protein>
<dbReference type="Pfam" id="PF13970">
    <property type="entry name" value="DUF4221"/>
    <property type="match status" value="1"/>
</dbReference>
<evidence type="ECO:0000313" key="2">
    <source>
        <dbReference type="Proteomes" id="UP000198756"/>
    </source>
</evidence>
<reference evidence="2" key="1">
    <citation type="submission" date="2016-10" db="EMBL/GenBank/DDBJ databases">
        <authorList>
            <person name="Varghese N."/>
            <person name="Submissions S."/>
        </authorList>
    </citation>
    <scope>NUCLEOTIDE SEQUENCE [LARGE SCALE GENOMIC DNA]</scope>
    <source>
        <strain evidence="2">DSM 22703</strain>
    </source>
</reference>
<organism evidence="1 2">
    <name type="scientific">Algoriphagus alkaliphilus</name>
    <dbReference type="NCBI Taxonomy" id="279824"/>
    <lineage>
        <taxon>Bacteria</taxon>
        <taxon>Pseudomonadati</taxon>
        <taxon>Bacteroidota</taxon>
        <taxon>Cytophagia</taxon>
        <taxon>Cytophagales</taxon>
        <taxon>Cyclobacteriaceae</taxon>
        <taxon>Algoriphagus</taxon>
    </lineage>
</organism>
<dbReference type="OrthoDB" id="828261at2"/>
<dbReference type="RefSeq" id="WP_092729087.1">
    <property type="nucleotide sequence ID" value="NZ_FMXE01000007.1"/>
</dbReference>
<dbReference type="InterPro" id="IPR025316">
    <property type="entry name" value="DUF4221"/>
</dbReference>
<dbReference type="Proteomes" id="UP000198756">
    <property type="component" value="Unassembled WGS sequence"/>
</dbReference>
<dbReference type="AlphaFoldDB" id="A0A1G5WT33"/>
<evidence type="ECO:0000313" key="1">
    <source>
        <dbReference type="EMBL" id="SDA60465.1"/>
    </source>
</evidence>
<sequence length="383" mass="43946">MHKFNPNFVFSALFSLLLFSCQKQGEDKSKVWELVPSAEKISLSLDDQTPNISMRLEYFGGKKPLLFNVNEITNSLQIFDLESQSLVKELTFEREGDQGVDFQYFHVQSLDSIFLFPPFGKRIILTDTSGKIKNRIRFELPLGYSTIFPHNSYYVSPPAVIGKDLIVKTRADGRITEFTQSQLDTLALEVAINLETGAVRMLPLGFPGDYLNLGNKQLEYSIVNQGGKKLVSFMGDHRVYLAEQNSEIWSAKDAKSQFLDEQMPFFAKDVDSRGINEYAFSKSRYESLVYDPYRKVYYRFAYPTVTFETDEELRALRTSPGPFVVIVLDENGDILTERRFEAGTYYPTNFFVGEKGLYLSINHPDNPENQEDVLTFELIRLNK</sequence>
<proteinExistence type="predicted"/>
<dbReference type="PROSITE" id="PS51257">
    <property type="entry name" value="PROKAR_LIPOPROTEIN"/>
    <property type="match status" value="1"/>
</dbReference>
<evidence type="ECO:0008006" key="3">
    <source>
        <dbReference type="Google" id="ProtNLM"/>
    </source>
</evidence>
<dbReference type="STRING" id="279824.SAMN03080617_01250"/>
<keyword evidence="2" id="KW-1185">Reference proteome</keyword>
<dbReference type="EMBL" id="FMXE01000007">
    <property type="protein sequence ID" value="SDA60465.1"/>
    <property type="molecule type" value="Genomic_DNA"/>
</dbReference>
<name>A0A1G5WT33_9BACT</name>
<accession>A0A1G5WT33</accession>
<gene>
    <name evidence="1" type="ORF">SAMN03080617_01250</name>
</gene>